<dbReference type="OrthoDB" id="1719346at2759"/>
<accession>A0A2Z6NL66</accession>
<dbReference type="PANTHER" id="PTHR46328">
    <property type="entry name" value="FAR-RED IMPAIRED RESPONSIVE (FAR1) FAMILY PROTEIN-RELATED"/>
    <property type="match status" value="1"/>
</dbReference>
<evidence type="ECO:0000259" key="1">
    <source>
        <dbReference type="Pfam" id="PF03101"/>
    </source>
</evidence>
<evidence type="ECO:0000313" key="2">
    <source>
        <dbReference type="EMBL" id="GAU44426.1"/>
    </source>
</evidence>
<dbReference type="EMBL" id="DF974041">
    <property type="protein sequence ID" value="GAU44426.1"/>
    <property type="molecule type" value="Genomic_DNA"/>
</dbReference>
<gene>
    <name evidence="2" type="ORF">TSUD_100730</name>
</gene>
<proteinExistence type="predicted"/>
<dbReference type="Proteomes" id="UP000242715">
    <property type="component" value="Unassembled WGS sequence"/>
</dbReference>
<keyword evidence="3" id="KW-1185">Reference proteome</keyword>
<dbReference type="Pfam" id="PF03101">
    <property type="entry name" value="FAR1"/>
    <property type="match status" value="1"/>
</dbReference>
<name>A0A2Z6NL66_TRISU</name>
<sequence>MTSDVCDWPLEFLKDYTSICEDNEYVNDFTFQVPQQEPLPQANTINEGDPFEGQIFNNDDEAYEFYSVFARKNGFSIRRDHIYKSRKNESEDNPLGVYKREFVCHRADIVKQRKVDDVESQRKRKSSRCSCSAKMLVTKRTIGFEEQWVVTHFSNDHNHELLDDKELFRESHNESAGVRERNKYRKPTFFGERY</sequence>
<dbReference type="InterPro" id="IPR004330">
    <property type="entry name" value="FAR1_DNA_bnd_dom"/>
</dbReference>
<reference evidence="3" key="1">
    <citation type="journal article" date="2017" name="Front. Plant Sci.">
        <title>Climate Clever Clovers: New Paradigm to Reduce the Environmental Footprint of Ruminants by Breeding Low Methanogenic Forages Utilizing Haplotype Variation.</title>
        <authorList>
            <person name="Kaur P."/>
            <person name="Appels R."/>
            <person name="Bayer P.E."/>
            <person name="Keeble-Gagnere G."/>
            <person name="Wang J."/>
            <person name="Hirakawa H."/>
            <person name="Shirasawa K."/>
            <person name="Vercoe P."/>
            <person name="Stefanova K."/>
            <person name="Durmic Z."/>
            <person name="Nichols P."/>
            <person name="Revell C."/>
            <person name="Isobe S.N."/>
            <person name="Edwards D."/>
            <person name="Erskine W."/>
        </authorList>
    </citation>
    <scope>NUCLEOTIDE SEQUENCE [LARGE SCALE GENOMIC DNA]</scope>
    <source>
        <strain evidence="3">cv. Daliak</strain>
    </source>
</reference>
<organism evidence="2 3">
    <name type="scientific">Trifolium subterraneum</name>
    <name type="common">Subterranean clover</name>
    <dbReference type="NCBI Taxonomy" id="3900"/>
    <lineage>
        <taxon>Eukaryota</taxon>
        <taxon>Viridiplantae</taxon>
        <taxon>Streptophyta</taxon>
        <taxon>Embryophyta</taxon>
        <taxon>Tracheophyta</taxon>
        <taxon>Spermatophyta</taxon>
        <taxon>Magnoliopsida</taxon>
        <taxon>eudicotyledons</taxon>
        <taxon>Gunneridae</taxon>
        <taxon>Pentapetalae</taxon>
        <taxon>rosids</taxon>
        <taxon>fabids</taxon>
        <taxon>Fabales</taxon>
        <taxon>Fabaceae</taxon>
        <taxon>Papilionoideae</taxon>
        <taxon>50 kb inversion clade</taxon>
        <taxon>NPAAA clade</taxon>
        <taxon>Hologalegina</taxon>
        <taxon>IRL clade</taxon>
        <taxon>Trifolieae</taxon>
        <taxon>Trifolium</taxon>
    </lineage>
</organism>
<protein>
    <recommendedName>
        <fullName evidence="1">FAR1 domain-containing protein</fullName>
    </recommendedName>
</protein>
<dbReference type="PANTHER" id="PTHR46328:SF26">
    <property type="entry name" value="FAR1 DNA-BINDING DOMAIN PROTEIN"/>
    <property type="match status" value="1"/>
</dbReference>
<feature type="domain" description="FAR1" evidence="1">
    <location>
        <begin position="64"/>
        <end position="162"/>
    </location>
</feature>
<evidence type="ECO:0000313" key="3">
    <source>
        <dbReference type="Proteomes" id="UP000242715"/>
    </source>
</evidence>
<dbReference type="AlphaFoldDB" id="A0A2Z6NL66"/>